<sequence>MPTARLHDDAPIEVTVLGAGPALLLPVSTRVIEGPEAEQIRAWGADPNLGHHLASGLAEAGFRVITADYEGHLAAHPKPRTLSAATLAADLLAIADAGLAGGRFAYYGYSWLALAGLQLAARTDRLTGLAMGGFPPIGGPYDAMLDVTRATYEMALNPPANPTNPTPGDWDSAEMTLTPDQTRQYLSLYESLRDFDDRTLRLPSVPKLAFAGEKDTIVYGPKWGDAVVDMVGPLISGRELLIARGWQVEVVPGADHMAAMQAAVVLPLLTSWLSALRGAGGRPGQDAVGD</sequence>
<keyword evidence="2" id="KW-1185">Reference proteome</keyword>
<protein>
    <recommendedName>
        <fullName evidence="3">Alpha/beta hydrolase</fullName>
    </recommendedName>
</protein>
<dbReference type="Gene3D" id="3.40.50.1820">
    <property type="entry name" value="alpha/beta hydrolase"/>
    <property type="match status" value="1"/>
</dbReference>
<organism evidence="1 2">
    <name type="scientific">Paractinoplanes toevensis</name>
    <dbReference type="NCBI Taxonomy" id="571911"/>
    <lineage>
        <taxon>Bacteria</taxon>
        <taxon>Bacillati</taxon>
        <taxon>Actinomycetota</taxon>
        <taxon>Actinomycetes</taxon>
        <taxon>Micromonosporales</taxon>
        <taxon>Micromonosporaceae</taxon>
        <taxon>Paractinoplanes</taxon>
    </lineage>
</organism>
<name>A0A919T3J7_9ACTN</name>
<reference evidence="1 2" key="1">
    <citation type="submission" date="2021-03" db="EMBL/GenBank/DDBJ databases">
        <title>Whole genome shotgun sequence of Actinoplanes toevensis NBRC 105298.</title>
        <authorList>
            <person name="Komaki H."/>
            <person name="Tamura T."/>
        </authorList>
    </citation>
    <scope>NUCLEOTIDE SEQUENCE [LARGE SCALE GENOMIC DNA]</scope>
    <source>
        <strain evidence="1 2">NBRC 105298</strain>
    </source>
</reference>
<dbReference type="SUPFAM" id="SSF53474">
    <property type="entry name" value="alpha/beta-Hydrolases"/>
    <property type="match status" value="1"/>
</dbReference>
<evidence type="ECO:0000313" key="1">
    <source>
        <dbReference type="EMBL" id="GIM88243.1"/>
    </source>
</evidence>
<dbReference type="Proteomes" id="UP000677082">
    <property type="component" value="Unassembled WGS sequence"/>
</dbReference>
<evidence type="ECO:0000313" key="2">
    <source>
        <dbReference type="Proteomes" id="UP000677082"/>
    </source>
</evidence>
<dbReference type="EMBL" id="BOQN01000001">
    <property type="protein sequence ID" value="GIM88243.1"/>
    <property type="molecule type" value="Genomic_DNA"/>
</dbReference>
<evidence type="ECO:0008006" key="3">
    <source>
        <dbReference type="Google" id="ProtNLM"/>
    </source>
</evidence>
<proteinExistence type="predicted"/>
<dbReference type="RefSeq" id="WP_213004231.1">
    <property type="nucleotide sequence ID" value="NZ_BOQN01000001.1"/>
</dbReference>
<dbReference type="InterPro" id="IPR029058">
    <property type="entry name" value="AB_hydrolase_fold"/>
</dbReference>
<gene>
    <name evidence="1" type="ORF">Ato02nite_000360</name>
</gene>
<dbReference type="AlphaFoldDB" id="A0A919T3J7"/>
<comment type="caution">
    <text evidence="1">The sequence shown here is derived from an EMBL/GenBank/DDBJ whole genome shotgun (WGS) entry which is preliminary data.</text>
</comment>
<accession>A0A919T3J7</accession>